<feature type="active site" description="For ring-opening step" evidence="4">
    <location>
        <position position="142"/>
    </location>
</feature>
<comment type="similarity">
    <text evidence="4">Belongs to the glucosamine/galactosamine-6-phosphate isomerase family. NagB subfamily.</text>
</comment>
<accession>A0A1H6SRT2</accession>
<evidence type="ECO:0000256" key="2">
    <source>
        <dbReference type="ARBA" id="ARBA00022801"/>
    </source>
</evidence>
<dbReference type="AlphaFoldDB" id="A0A1H6SRT2"/>
<dbReference type="CDD" id="cd01399">
    <property type="entry name" value="GlcN6P_deaminase"/>
    <property type="match status" value="1"/>
</dbReference>
<proteinExistence type="inferred from homology"/>
<feature type="domain" description="Glucosamine/galactosamine-6-phosphate isomerase" evidence="5">
    <location>
        <begin position="30"/>
        <end position="225"/>
    </location>
</feature>
<gene>
    <name evidence="4" type="primary">nagB</name>
    <name evidence="6" type="ORF">SAMN04488113_11236</name>
</gene>
<organism evidence="6 7">
    <name type="scientific">Alkalibacterium gilvum</name>
    <dbReference type="NCBI Taxonomy" id="1130080"/>
    <lineage>
        <taxon>Bacteria</taxon>
        <taxon>Bacillati</taxon>
        <taxon>Bacillota</taxon>
        <taxon>Bacilli</taxon>
        <taxon>Lactobacillales</taxon>
        <taxon>Carnobacteriaceae</taxon>
        <taxon>Alkalibacterium</taxon>
    </lineage>
</organism>
<dbReference type="Pfam" id="PF01182">
    <property type="entry name" value="Glucosamine_iso"/>
    <property type="match status" value="1"/>
</dbReference>
<evidence type="ECO:0000256" key="4">
    <source>
        <dbReference type="HAMAP-Rule" id="MF_01241"/>
    </source>
</evidence>
<dbReference type="GO" id="GO:0006046">
    <property type="term" value="P:N-acetylglucosamine catabolic process"/>
    <property type="evidence" value="ECO:0007669"/>
    <property type="project" value="TreeGrafter"/>
</dbReference>
<dbReference type="RefSeq" id="WP_281242043.1">
    <property type="nucleotide sequence ID" value="NZ_FNYW01000012.1"/>
</dbReference>
<reference evidence="7" key="1">
    <citation type="submission" date="2016-10" db="EMBL/GenBank/DDBJ databases">
        <authorList>
            <person name="Varghese N."/>
            <person name="Submissions S."/>
        </authorList>
    </citation>
    <scope>NUCLEOTIDE SEQUENCE [LARGE SCALE GENOMIC DNA]</scope>
    <source>
        <strain evidence="7">DSM 25751</strain>
    </source>
</reference>
<comment type="catalytic activity">
    <reaction evidence="1 4">
        <text>alpha-D-glucosamine 6-phosphate + H2O = beta-D-fructose 6-phosphate + NH4(+)</text>
        <dbReference type="Rhea" id="RHEA:12172"/>
        <dbReference type="ChEBI" id="CHEBI:15377"/>
        <dbReference type="ChEBI" id="CHEBI:28938"/>
        <dbReference type="ChEBI" id="CHEBI:57634"/>
        <dbReference type="ChEBI" id="CHEBI:75989"/>
        <dbReference type="EC" id="3.5.99.6"/>
    </reaction>
</comment>
<dbReference type="GO" id="GO:0006043">
    <property type="term" value="P:glucosamine catabolic process"/>
    <property type="evidence" value="ECO:0007669"/>
    <property type="project" value="TreeGrafter"/>
</dbReference>
<protein>
    <recommendedName>
        <fullName evidence="4">Glucosamine-6-phosphate deaminase</fullName>
        <ecNumber evidence="4">3.5.99.6</ecNumber>
    </recommendedName>
    <alternativeName>
        <fullName evidence="4">GlcN6P deaminase</fullName>
        <shortName evidence="4">GNPDA</shortName>
    </alternativeName>
    <alternativeName>
        <fullName evidence="4">Glucosamine-6-phosphate isomerase</fullName>
    </alternativeName>
</protein>
<comment type="caution">
    <text evidence="4">Lacks conserved residue(s) required for the propagation of feature annotation.</text>
</comment>
<evidence type="ECO:0000259" key="5">
    <source>
        <dbReference type="Pfam" id="PF01182"/>
    </source>
</evidence>
<name>A0A1H6SRT2_9LACT</name>
<dbReference type="InterPro" id="IPR006148">
    <property type="entry name" value="Glc/Gal-6P_isomerase"/>
</dbReference>
<keyword evidence="2 4" id="KW-0378">Hydrolase</keyword>
<dbReference type="Gene3D" id="3.40.50.1360">
    <property type="match status" value="1"/>
</dbReference>
<feature type="active site" description="Proton acceptor; for enolization step" evidence="4">
    <location>
        <position position="70"/>
    </location>
</feature>
<dbReference type="GO" id="GO:0019262">
    <property type="term" value="P:N-acetylneuraminate catabolic process"/>
    <property type="evidence" value="ECO:0007669"/>
    <property type="project" value="UniProtKB-UniRule"/>
</dbReference>
<dbReference type="HAMAP" id="MF_01241">
    <property type="entry name" value="GlcN6P_deamin"/>
    <property type="match status" value="1"/>
</dbReference>
<feature type="active site" description="For ring-opening step" evidence="4">
    <location>
        <position position="135"/>
    </location>
</feature>
<dbReference type="EMBL" id="FNYW01000012">
    <property type="protein sequence ID" value="SEI70593.1"/>
    <property type="molecule type" value="Genomic_DNA"/>
</dbReference>
<comment type="function">
    <text evidence="4">Catalyzes the reversible isomerization-deamination of glucosamine 6-phosphate (GlcN6P) to form fructose 6-phosphate (Fru6P) and ammonium ion.</text>
</comment>
<dbReference type="FunFam" id="3.40.50.1360:FF:000003">
    <property type="entry name" value="Glucosamine-6-phosphate deaminase"/>
    <property type="match status" value="1"/>
</dbReference>
<dbReference type="GO" id="GO:0005737">
    <property type="term" value="C:cytoplasm"/>
    <property type="evidence" value="ECO:0007669"/>
    <property type="project" value="TreeGrafter"/>
</dbReference>
<dbReference type="GO" id="GO:0004342">
    <property type="term" value="F:glucosamine-6-phosphate deaminase activity"/>
    <property type="evidence" value="ECO:0007669"/>
    <property type="project" value="UniProtKB-UniRule"/>
</dbReference>
<dbReference type="InterPro" id="IPR037171">
    <property type="entry name" value="NagB/RpiA_transferase-like"/>
</dbReference>
<dbReference type="PANTHER" id="PTHR11280:SF5">
    <property type="entry name" value="GLUCOSAMINE-6-PHOSPHATE ISOMERASE"/>
    <property type="match status" value="1"/>
</dbReference>
<dbReference type="EC" id="3.5.99.6" evidence="4"/>
<dbReference type="PANTHER" id="PTHR11280">
    <property type="entry name" value="GLUCOSAMINE-6-PHOSPHATE ISOMERASE"/>
    <property type="match status" value="1"/>
</dbReference>
<dbReference type="STRING" id="1130080.SAMN04488113_11236"/>
<dbReference type="UniPathway" id="UPA00629">
    <property type="reaction ID" value="UER00684"/>
</dbReference>
<evidence type="ECO:0000313" key="6">
    <source>
        <dbReference type="EMBL" id="SEI70593.1"/>
    </source>
</evidence>
<dbReference type="InterPro" id="IPR004547">
    <property type="entry name" value="Glucosamine6P_isomerase"/>
</dbReference>
<dbReference type="GO" id="GO:0005975">
    <property type="term" value="P:carbohydrate metabolic process"/>
    <property type="evidence" value="ECO:0007669"/>
    <property type="project" value="InterPro"/>
</dbReference>
<keyword evidence="7" id="KW-1185">Reference proteome</keyword>
<keyword evidence="3 4" id="KW-0119">Carbohydrate metabolism</keyword>
<evidence type="ECO:0000256" key="1">
    <source>
        <dbReference type="ARBA" id="ARBA00000644"/>
    </source>
</evidence>
<dbReference type="GO" id="GO:0042802">
    <property type="term" value="F:identical protein binding"/>
    <property type="evidence" value="ECO:0007669"/>
    <property type="project" value="TreeGrafter"/>
</dbReference>
<dbReference type="Proteomes" id="UP000198564">
    <property type="component" value="Unassembled WGS sequence"/>
</dbReference>
<evidence type="ECO:0000313" key="7">
    <source>
        <dbReference type="Proteomes" id="UP000198564"/>
    </source>
</evidence>
<comment type="pathway">
    <text evidence="4">Amino-sugar metabolism; N-acetylneuraminate degradation; D-fructose 6-phosphate from N-acetylneuraminate: step 5/5.</text>
</comment>
<dbReference type="SUPFAM" id="SSF100950">
    <property type="entry name" value="NagB/RpiA/CoA transferase-like"/>
    <property type="match status" value="1"/>
</dbReference>
<evidence type="ECO:0000256" key="3">
    <source>
        <dbReference type="ARBA" id="ARBA00023277"/>
    </source>
</evidence>
<feature type="active site" description="Proton acceptor; for ring-opening step" evidence="4">
    <location>
        <position position="137"/>
    </location>
</feature>
<sequence length="240" mass="26471">MTSTNPSNIKIEIVKNKDKGGEAAYNHIKKEIEKGADVFGLATGSTPEPLYKEIRKSDLDFSDKVAVNLDEYIGIGRDHPQSYAFFMKEQLFAEKPFKETHIPDGLAPEETEVDRYNTILDENPVDVQILGIGTNAHIGFNEPGTSFETKTHKVMLTDDTIEANKRYFDSKDEVPKHAYSMGIASIMAAKKIILMAYGENKAEAISKTVNGPVTEEVPASILQNHPDVTLIVDEAAASLL</sequence>